<dbReference type="Pfam" id="PF04205">
    <property type="entry name" value="FMN_bind"/>
    <property type="match status" value="1"/>
</dbReference>
<dbReference type="Proteomes" id="UP000434036">
    <property type="component" value="Unassembled WGS sequence"/>
</dbReference>
<dbReference type="Gene3D" id="3.90.1010.20">
    <property type="match status" value="1"/>
</dbReference>
<dbReference type="GO" id="GO:0016020">
    <property type="term" value="C:membrane"/>
    <property type="evidence" value="ECO:0007669"/>
    <property type="project" value="InterPro"/>
</dbReference>
<keyword evidence="3" id="KW-1185">Reference proteome</keyword>
<name>A0A6N8UAV9_9FIRM</name>
<protein>
    <submittedName>
        <fullName evidence="2">FMN-binding protein</fullName>
    </submittedName>
</protein>
<reference evidence="2 3" key="2">
    <citation type="submission" date="2020-01" db="EMBL/GenBank/DDBJ databases">
        <title>Clostridiaceae sp. nov. isolated from the gut of human by culturomics.</title>
        <authorList>
            <person name="Chang Y."/>
        </authorList>
    </citation>
    <scope>NUCLEOTIDE SEQUENCE [LARGE SCALE GENOMIC DNA]</scope>
    <source>
        <strain evidence="2 3">DONG20-135</strain>
    </source>
</reference>
<dbReference type="RefSeq" id="WP_160625120.1">
    <property type="nucleotide sequence ID" value="NZ_WUUQ01000002.1"/>
</dbReference>
<dbReference type="InterPro" id="IPR007329">
    <property type="entry name" value="FMN-bd"/>
</dbReference>
<accession>A0A6N8UAV9</accession>
<feature type="domain" description="FMN-binding" evidence="1">
    <location>
        <begin position="37"/>
        <end position="132"/>
    </location>
</feature>
<dbReference type="PROSITE" id="PS51257">
    <property type="entry name" value="PROKAR_LIPOPROTEIN"/>
    <property type="match status" value="1"/>
</dbReference>
<proteinExistence type="predicted"/>
<sequence length="140" mass="15592">MRKGILIGLLLLLCGCGSKEVVKKGEGTYTNQEGEVTTVHVNYKNDKLTKVTIDETTGTTTKRKLGKEYHMKDASVIGKEWDEQMDYLQTYIKDHGIEEIQLDEQGKAKNEDVLSGCTISIDGYLKAVKSAMEQSKEASK</sequence>
<evidence type="ECO:0000259" key="1">
    <source>
        <dbReference type="Pfam" id="PF04205"/>
    </source>
</evidence>
<evidence type="ECO:0000313" key="2">
    <source>
        <dbReference type="EMBL" id="MXQ73709.1"/>
    </source>
</evidence>
<organism evidence="2 3">
    <name type="scientific">Copranaerobaculum intestinale</name>
    <dbReference type="NCBI Taxonomy" id="2692629"/>
    <lineage>
        <taxon>Bacteria</taxon>
        <taxon>Bacillati</taxon>
        <taxon>Bacillota</taxon>
        <taxon>Erysipelotrichia</taxon>
        <taxon>Erysipelotrichales</taxon>
        <taxon>Erysipelotrichaceae</taxon>
        <taxon>Copranaerobaculum</taxon>
    </lineage>
</organism>
<reference evidence="2 3" key="1">
    <citation type="submission" date="2019-12" db="EMBL/GenBank/DDBJ databases">
        <authorList>
            <person name="Yang R."/>
        </authorList>
    </citation>
    <scope>NUCLEOTIDE SEQUENCE [LARGE SCALE GENOMIC DNA]</scope>
    <source>
        <strain evidence="2 3">DONG20-135</strain>
    </source>
</reference>
<dbReference type="AlphaFoldDB" id="A0A6N8UAV9"/>
<comment type="caution">
    <text evidence="2">The sequence shown here is derived from an EMBL/GenBank/DDBJ whole genome shotgun (WGS) entry which is preliminary data.</text>
</comment>
<dbReference type="EMBL" id="WUUQ01000002">
    <property type="protein sequence ID" value="MXQ73709.1"/>
    <property type="molecule type" value="Genomic_DNA"/>
</dbReference>
<gene>
    <name evidence="2" type="ORF">GSF08_07135</name>
</gene>
<dbReference type="GO" id="GO:0010181">
    <property type="term" value="F:FMN binding"/>
    <property type="evidence" value="ECO:0007669"/>
    <property type="project" value="InterPro"/>
</dbReference>
<evidence type="ECO:0000313" key="3">
    <source>
        <dbReference type="Proteomes" id="UP000434036"/>
    </source>
</evidence>